<organism evidence="1">
    <name type="scientific">Enterobacter cloacae</name>
    <dbReference type="NCBI Taxonomy" id="550"/>
    <lineage>
        <taxon>Bacteria</taxon>
        <taxon>Pseudomonadati</taxon>
        <taxon>Pseudomonadota</taxon>
        <taxon>Gammaproteobacteria</taxon>
        <taxon>Enterobacterales</taxon>
        <taxon>Enterobacteriaceae</taxon>
        <taxon>Enterobacter</taxon>
        <taxon>Enterobacter cloacae complex</taxon>
    </lineage>
</organism>
<dbReference type="AlphaFoldDB" id="A0A6J4EJ38"/>
<keyword evidence="1" id="KW-0614">Plasmid</keyword>
<dbReference type="RefSeq" id="WP_162620314.1">
    <property type="nucleotide sequence ID" value="NZ_LC556210.1"/>
</dbReference>
<reference evidence="1" key="1">
    <citation type="submission" date="2020-06" db="EMBL/GenBank/DDBJ databases">
        <title>Persistence of extended-spectrum beta-lactamase plasmids among Enterobacteriaceae in commercial broiler farms.</title>
        <authorList>
            <person name="Yossapol M."/>
            <person name="Asai T."/>
        </authorList>
    </citation>
    <scope>NUCLEOTIDE SEQUENCE</scope>
    <source>
        <strain evidence="1">CC23</strain>
        <plasmid evidence="1">pCC23</plasmid>
    </source>
</reference>
<protein>
    <submittedName>
        <fullName evidence="1">Uncharacterized protein</fullName>
    </submittedName>
</protein>
<dbReference type="EMBL" id="LC556210">
    <property type="protein sequence ID" value="BCG50658.1"/>
    <property type="molecule type" value="Genomic_DNA"/>
</dbReference>
<name>A0A6J4EJ38_ENTCL</name>
<accession>A0A6J4EJ38</accession>
<sequence>MGDWKDGYDAGLWGMDGIPYGIDSPCWNDDWEDELRDSGYMTVKEWNAVGRVIKKGEHGKYLPCAKIRVFSESQTTASTFSNDSDQTKRYFETFEEAKSWAKENTGKVIIRAPNGNGYIEK</sequence>
<proteinExistence type="predicted"/>
<evidence type="ECO:0000313" key="1">
    <source>
        <dbReference type="EMBL" id="BCG50658.1"/>
    </source>
</evidence>
<geneLocation type="plasmid" evidence="1">
    <name>pCC23</name>
</geneLocation>